<organism evidence="14 15">
    <name type="scientific">Rossellomorea vietnamensis</name>
    <dbReference type="NCBI Taxonomy" id="218284"/>
    <lineage>
        <taxon>Bacteria</taxon>
        <taxon>Bacillati</taxon>
        <taxon>Bacillota</taxon>
        <taxon>Bacilli</taxon>
        <taxon>Bacillales</taxon>
        <taxon>Bacillaceae</taxon>
        <taxon>Rossellomorea</taxon>
    </lineage>
</organism>
<dbReference type="Proteomes" id="UP000323317">
    <property type="component" value="Unassembled WGS sequence"/>
</dbReference>
<dbReference type="EC" id="5.2.1.8" evidence="11"/>
<dbReference type="AlphaFoldDB" id="A0A5D4K6T8"/>
<evidence type="ECO:0000259" key="13">
    <source>
        <dbReference type="PROSITE" id="PS50198"/>
    </source>
</evidence>
<accession>A0A5D4K6T8</accession>
<evidence type="ECO:0000256" key="7">
    <source>
        <dbReference type="ARBA" id="ARBA00023136"/>
    </source>
</evidence>
<keyword evidence="8" id="KW-0564">Palmitate</keyword>
<dbReference type="InterPro" id="IPR050245">
    <property type="entry name" value="PrsA_foldase"/>
</dbReference>
<evidence type="ECO:0000256" key="5">
    <source>
        <dbReference type="ARBA" id="ARBA00022729"/>
    </source>
</evidence>
<gene>
    <name evidence="11" type="primary">prsA</name>
    <name evidence="14" type="ORF">FZC79_20675</name>
</gene>
<dbReference type="EMBL" id="VTEH01000023">
    <property type="protein sequence ID" value="TYR72998.1"/>
    <property type="molecule type" value="Genomic_DNA"/>
</dbReference>
<protein>
    <recommendedName>
        <fullName evidence="11">Foldase protein PrsA</fullName>
        <ecNumber evidence="11">5.2.1.8</ecNumber>
    </recommendedName>
</protein>
<reference evidence="14 15" key="1">
    <citation type="submission" date="2019-08" db="EMBL/GenBank/DDBJ databases">
        <title>Bacillus genomes from the desert of Cuatro Cienegas, Coahuila.</title>
        <authorList>
            <person name="Olmedo-Alvarez G."/>
        </authorList>
    </citation>
    <scope>NUCLEOTIDE SEQUENCE [LARGE SCALE GENOMIC DNA]</scope>
    <source>
        <strain evidence="14 15">CH40_1T</strain>
    </source>
</reference>
<evidence type="ECO:0000256" key="3">
    <source>
        <dbReference type="ARBA" id="ARBA00006071"/>
    </source>
</evidence>
<evidence type="ECO:0000256" key="1">
    <source>
        <dbReference type="ARBA" id="ARBA00000971"/>
    </source>
</evidence>
<proteinExistence type="inferred from homology"/>
<comment type="similarity">
    <text evidence="3 11">Belongs to the PrsA family.</text>
</comment>
<comment type="function">
    <text evidence="11">Plays a major role in protein secretion by helping the post-translocational extracellular folding of several secreted proteins.</text>
</comment>
<dbReference type="GO" id="GO:0005886">
    <property type="term" value="C:plasma membrane"/>
    <property type="evidence" value="ECO:0007669"/>
    <property type="project" value="UniProtKB-SubCell"/>
</dbReference>
<dbReference type="PANTHER" id="PTHR47245:SF1">
    <property type="entry name" value="FOLDASE PROTEIN PRSA"/>
    <property type="match status" value="1"/>
</dbReference>
<dbReference type="InterPro" id="IPR027304">
    <property type="entry name" value="Trigger_fact/SurA_dom_sf"/>
</dbReference>
<evidence type="ECO:0000313" key="15">
    <source>
        <dbReference type="Proteomes" id="UP000323317"/>
    </source>
</evidence>
<evidence type="ECO:0000256" key="12">
    <source>
        <dbReference type="SAM" id="Phobius"/>
    </source>
</evidence>
<evidence type="ECO:0000256" key="4">
    <source>
        <dbReference type="ARBA" id="ARBA00022475"/>
    </source>
</evidence>
<keyword evidence="5 11" id="KW-0732">Signal</keyword>
<keyword evidence="12" id="KW-0812">Transmembrane</keyword>
<comment type="caution">
    <text evidence="14">The sequence shown here is derived from an EMBL/GenBank/DDBJ whole genome shotgun (WGS) entry which is preliminary data.</text>
</comment>
<dbReference type="SUPFAM" id="SSF109998">
    <property type="entry name" value="Triger factor/SurA peptide-binding domain-like"/>
    <property type="match status" value="1"/>
</dbReference>
<comment type="catalytic activity">
    <reaction evidence="1 11">
        <text>[protein]-peptidylproline (omega=180) = [protein]-peptidylproline (omega=0)</text>
        <dbReference type="Rhea" id="RHEA:16237"/>
        <dbReference type="Rhea" id="RHEA-COMP:10747"/>
        <dbReference type="Rhea" id="RHEA-COMP:10748"/>
        <dbReference type="ChEBI" id="CHEBI:83833"/>
        <dbReference type="ChEBI" id="CHEBI:83834"/>
        <dbReference type="EC" id="5.2.1.8"/>
    </reaction>
</comment>
<dbReference type="InterPro" id="IPR023058">
    <property type="entry name" value="PPIase_PpiC_CS"/>
</dbReference>
<dbReference type="Gene3D" id="1.10.4030.10">
    <property type="entry name" value="Porin chaperone SurA, peptide-binding domain"/>
    <property type="match status" value="1"/>
</dbReference>
<evidence type="ECO:0000256" key="10">
    <source>
        <dbReference type="ARBA" id="ARBA00023288"/>
    </source>
</evidence>
<comment type="subcellular location">
    <subcellularLocation>
        <location evidence="2">Cell membrane</location>
        <topology evidence="2">Lipid-anchor</topology>
    </subcellularLocation>
</comment>
<evidence type="ECO:0000313" key="14">
    <source>
        <dbReference type="EMBL" id="TYR72998.1"/>
    </source>
</evidence>
<keyword evidence="9 11" id="KW-0413">Isomerase</keyword>
<dbReference type="InterPro" id="IPR000297">
    <property type="entry name" value="PPIase_PpiC"/>
</dbReference>
<dbReference type="Pfam" id="PF13624">
    <property type="entry name" value="SurA_N_3"/>
    <property type="match status" value="1"/>
</dbReference>
<dbReference type="HAMAP" id="MF_01145">
    <property type="entry name" value="Foldase_PrsA"/>
    <property type="match status" value="1"/>
</dbReference>
<evidence type="ECO:0000256" key="2">
    <source>
        <dbReference type="ARBA" id="ARBA00004193"/>
    </source>
</evidence>
<feature type="transmembrane region" description="Helical" evidence="12">
    <location>
        <begin position="12"/>
        <end position="30"/>
    </location>
</feature>
<dbReference type="GO" id="GO:0003755">
    <property type="term" value="F:peptidyl-prolyl cis-trans isomerase activity"/>
    <property type="evidence" value="ECO:0007669"/>
    <property type="project" value="UniProtKB-UniRule"/>
</dbReference>
<keyword evidence="7 11" id="KW-0472">Membrane</keyword>
<dbReference type="Pfam" id="PF13616">
    <property type="entry name" value="Rotamase_3"/>
    <property type="match status" value="1"/>
</dbReference>
<keyword evidence="12" id="KW-1133">Transmembrane helix</keyword>
<sequence>MVDKKNNHSKLLGLIGSVVVVSLIITGFIFSKGEVVAKVGNNSISKDDLYTMMVDQYGEAALDTLIANKIVELESDEKDIKVKDSEIEAELETLKSSYENDEAFNEALTSSGASMESVKENIRSYLLTEKLLNDRVTITDDQIKEYFEANKETFAQQEQVQASHILVEDEAAAKEVKKKLDDGGDFAQLAKEYSTDSSNAESGGELGFFSKGDMVAEFEEKAFSMKTDEISDPVKTEFGYHIIKITDKKDAKEAVLEDHQEEVKNILFDQALQTEYPAWLQEQKEEYKIENLLKS</sequence>
<evidence type="ECO:0000256" key="6">
    <source>
        <dbReference type="ARBA" id="ARBA00023110"/>
    </source>
</evidence>
<feature type="domain" description="PpiC" evidence="13">
    <location>
        <begin position="157"/>
        <end position="247"/>
    </location>
</feature>
<keyword evidence="10" id="KW-0449">Lipoprotein</keyword>
<keyword evidence="6 11" id="KW-0697">Rotamase</keyword>
<keyword evidence="4 11" id="KW-1003">Cell membrane</keyword>
<dbReference type="InterPro" id="IPR023059">
    <property type="entry name" value="Foldase_PrsA"/>
</dbReference>
<dbReference type="PROSITE" id="PS01096">
    <property type="entry name" value="PPIC_PPIASE_1"/>
    <property type="match status" value="1"/>
</dbReference>
<dbReference type="SUPFAM" id="SSF54534">
    <property type="entry name" value="FKBP-like"/>
    <property type="match status" value="1"/>
</dbReference>
<dbReference type="GO" id="GO:0006457">
    <property type="term" value="P:protein folding"/>
    <property type="evidence" value="ECO:0007669"/>
    <property type="project" value="UniProtKB-UniRule"/>
</dbReference>
<dbReference type="PANTHER" id="PTHR47245">
    <property type="entry name" value="PEPTIDYLPROLYL ISOMERASE"/>
    <property type="match status" value="1"/>
</dbReference>
<evidence type="ECO:0000256" key="9">
    <source>
        <dbReference type="ARBA" id="ARBA00023235"/>
    </source>
</evidence>
<evidence type="ECO:0000256" key="8">
    <source>
        <dbReference type="ARBA" id="ARBA00023139"/>
    </source>
</evidence>
<dbReference type="InterPro" id="IPR046357">
    <property type="entry name" value="PPIase_dom_sf"/>
</dbReference>
<evidence type="ECO:0000256" key="11">
    <source>
        <dbReference type="HAMAP-Rule" id="MF_01145"/>
    </source>
</evidence>
<dbReference type="PROSITE" id="PS50198">
    <property type="entry name" value="PPIC_PPIASE_2"/>
    <property type="match status" value="1"/>
</dbReference>
<dbReference type="Gene3D" id="3.10.50.40">
    <property type="match status" value="1"/>
</dbReference>
<name>A0A5D4K6T8_9BACI</name>